<dbReference type="AlphaFoldDB" id="A0A1M6GLK3"/>
<organism evidence="3 4">
    <name type="scientific">Parasporobacterium paucivorans DSM 15970</name>
    <dbReference type="NCBI Taxonomy" id="1122934"/>
    <lineage>
        <taxon>Bacteria</taxon>
        <taxon>Bacillati</taxon>
        <taxon>Bacillota</taxon>
        <taxon>Clostridia</taxon>
        <taxon>Lachnospirales</taxon>
        <taxon>Lachnospiraceae</taxon>
        <taxon>Parasporobacterium</taxon>
    </lineage>
</organism>
<dbReference type="InterPro" id="IPR002869">
    <property type="entry name" value="Pyrv_flavodox_OxRed_cen"/>
</dbReference>
<dbReference type="GO" id="GO:0016903">
    <property type="term" value="F:oxidoreductase activity, acting on the aldehyde or oxo group of donors"/>
    <property type="evidence" value="ECO:0007669"/>
    <property type="project" value="InterPro"/>
</dbReference>
<keyword evidence="1" id="KW-0560">Oxidoreductase</keyword>
<keyword evidence="4" id="KW-1185">Reference proteome</keyword>
<accession>A0A1M6GLK3</accession>
<sequence>MINCLLAGVGGQGTVLASKLLAGCALNKGLPAHTAETIGMAQRGGCVVSHVRIGENMHSPLIPLRQADLIIGFEPGEAVRSLAYLKKDGTVLVSAHAISPTTASLSNSVYEAAEMIDYLKETGINVIVIDTDSIVKECGTSKILNMALLGAAVSTGILGIGLSDLESIIDEKIPEKFRELNHKAVKLGAQALAGKGA</sequence>
<evidence type="ECO:0000256" key="1">
    <source>
        <dbReference type="ARBA" id="ARBA00023002"/>
    </source>
</evidence>
<feature type="domain" description="Pyruvate/ketoisovalerate oxidoreductase catalytic" evidence="2">
    <location>
        <begin position="10"/>
        <end position="190"/>
    </location>
</feature>
<protein>
    <submittedName>
        <fullName evidence="3">Indolepyruvate ferredoxin oxidoreductase beta subunit</fullName>
    </submittedName>
</protein>
<gene>
    <name evidence="3" type="ORF">SAMN02745691_01357</name>
</gene>
<name>A0A1M6GLK3_9FIRM</name>
<dbReference type="Gene3D" id="3.40.920.10">
    <property type="entry name" value="Pyruvate-ferredoxin oxidoreductase, PFOR, domain III"/>
    <property type="match status" value="1"/>
</dbReference>
<dbReference type="Pfam" id="PF01558">
    <property type="entry name" value="POR"/>
    <property type="match status" value="1"/>
</dbReference>
<evidence type="ECO:0000259" key="2">
    <source>
        <dbReference type="Pfam" id="PF01558"/>
    </source>
</evidence>
<dbReference type="EMBL" id="FQYT01000012">
    <property type="protein sequence ID" value="SHJ10756.1"/>
    <property type="molecule type" value="Genomic_DNA"/>
</dbReference>
<dbReference type="SUPFAM" id="SSF53323">
    <property type="entry name" value="Pyruvate-ferredoxin oxidoreductase, PFOR, domain III"/>
    <property type="match status" value="1"/>
</dbReference>
<dbReference type="InterPro" id="IPR052198">
    <property type="entry name" value="IorB_Oxidoreductase"/>
</dbReference>
<dbReference type="Proteomes" id="UP000184342">
    <property type="component" value="Unassembled WGS sequence"/>
</dbReference>
<dbReference type="STRING" id="1122934.SAMN02745691_01357"/>
<dbReference type="PANTHER" id="PTHR43854">
    <property type="entry name" value="INDOLEPYRUVATE OXIDOREDUCTASE SUBUNIT IORB"/>
    <property type="match status" value="1"/>
</dbReference>
<proteinExistence type="predicted"/>
<evidence type="ECO:0000313" key="3">
    <source>
        <dbReference type="EMBL" id="SHJ10756.1"/>
    </source>
</evidence>
<dbReference type="RefSeq" id="WP_073993607.1">
    <property type="nucleotide sequence ID" value="NZ_FQYT01000012.1"/>
</dbReference>
<evidence type="ECO:0000313" key="4">
    <source>
        <dbReference type="Proteomes" id="UP000184342"/>
    </source>
</evidence>
<dbReference type="InterPro" id="IPR019752">
    <property type="entry name" value="Pyrv/ketoisovalerate_OxRed_cat"/>
</dbReference>
<keyword evidence="3" id="KW-0670">Pyruvate</keyword>
<dbReference type="PANTHER" id="PTHR43854:SF1">
    <property type="entry name" value="INDOLEPYRUVATE OXIDOREDUCTASE SUBUNIT IORB"/>
    <property type="match status" value="1"/>
</dbReference>
<reference evidence="3 4" key="1">
    <citation type="submission" date="2016-11" db="EMBL/GenBank/DDBJ databases">
        <authorList>
            <person name="Jaros S."/>
            <person name="Januszkiewicz K."/>
            <person name="Wedrychowicz H."/>
        </authorList>
    </citation>
    <scope>NUCLEOTIDE SEQUENCE [LARGE SCALE GENOMIC DNA]</scope>
    <source>
        <strain evidence="3 4">DSM 15970</strain>
    </source>
</reference>